<dbReference type="SUPFAM" id="SSF51905">
    <property type="entry name" value="FAD/NAD(P)-binding domain"/>
    <property type="match status" value="1"/>
</dbReference>
<feature type="domain" description="FAD-dependent urate hydroxylase HpyO/Asp monooxygenase CreE-like FAD/NAD(P)-binding" evidence="2">
    <location>
        <begin position="9"/>
        <end position="201"/>
    </location>
</feature>
<dbReference type="Pfam" id="PF13454">
    <property type="entry name" value="NAD_binding_9"/>
    <property type="match status" value="1"/>
</dbReference>
<protein>
    <submittedName>
        <fullName evidence="3">Tri21</fullName>
    </submittedName>
</protein>
<accession>A0A4P8XTR1</accession>
<evidence type="ECO:0000313" key="3">
    <source>
        <dbReference type="EMBL" id="QCT05754.1"/>
    </source>
</evidence>
<dbReference type="PANTHER" id="PTHR40254:SF1">
    <property type="entry name" value="BLR0577 PROTEIN"/>
    <property type="match status" value="1"/>
</dbReference>
<dbReference type="InterPro" id="IPR052189">
    <property type="entry name" value="L-asp_N-monooxygenase_NS-form"/>
</dbReference>
<evidence type="ECO:0000259" key="2">
    <source>
        <dbReference type="Pfam" id="PF13454"/>
    </source>
</evidence>
<reference evidence="3" key="1">
    <citation type="journal article" date="2019" name="ChemBioChem">
        <title>Identifying the Biosynthetic Gene Cluster for Triacsins with an N-Hydroxytriazene Moiety.</title>
        <authorList>
            <person name="Twigg F.F."/>
            <person name="Cai W."/>
            <person name="Huang W."/>
            <person name="Liu J."/>
            <person name="Sato M."/>
            <person name="Perez T.J."/>
            <person name="Geng J."/>
            <person name="Dror M.J."/>
            <person name="Montanez I."/>
            <person name="Tong T.L."/>
            <person name="Lee H."/>
            <person name="Zhang W."/>
        </authorList>
    </citation>
    <scope>NUCLEOTIDE SEQUENCE</scope>
    <source>
        <strain evidence="3">ATCC 31442</strain>
    </source>
</reference>
<dbReference type="InterPro" id="IPR036188">
    <property type="entry name" value="FAD/NAD-bd_sf"/>
</dbReference>
<proteinExistence type="predicted"/>
<dbReference type="AlphaFoldDB" id="A0A4P8XTR1"/>
<feature type="compositionally biased region" description="Low complexity" evidence="1">
    <location>
        <begin position="98"/>
        <end position="107"/>
    </location>
</feature>
<sequence length="645" mass="68746">MSQPPRTVAVVGLGPRGLAVLERLSANHPAGCPLSVHVVDPYPPGPGRVWRTRQSPHLLMNTVTSQVSQFTDDSVACAGPVRTGPSLYEWLRRSAPGTGTAADAGAGPKAGLGAGTPLATGPEGDGGERLGPDDYPSRAQYGRYLEWVFGRLVAEAPAGFEVIAHRATAVALTEDTGGQTLALDDGTRITGLDAVVLTLGHGPAAPSAEERRLAAYAETHGLRYHPPANPADLEAGLTAVASGERVALRGLGLAFFDVMALLTEGRGGKYVPSPSLDGGLQYLPSGDEPVLYAGSRRGVPYHSRGENQKGASGRHEPLFLTLEAVARIRAAPGATFGRDVWPLLEAEVATVYHRALVAQWADEPTAARFLTEYLAAPAGGRTAVLRRFGVRAQDEWKWSRVERPWGRREFDDPARFARWLVEHLHEDVRHARGGNVGDPLKAALDVLRDLRNEVRLAVDHSGVTGSSYRDEIVRWFTPLNAFLSIGPPPSRVEEMAALVDCGLLTVVGPGARVREDPGGQGFLFGSDAVPGSEVRVDALIEARIPEPDLRRSTNPLIARLLADGQCRPYRIADPGPEGAYESGGMEVTPRPYRLVDAAGVPHPRRFAFGVPTENVHWATAAGIRPGVGSVILEDADAVARAVLGR</sequence>
<dbReference type="InterPro" id="IPR038732">
    <property type="entry name" value="HpyO/CreE_NAD-binding"/>
</dbReference>
<dbReference type="PANTHER" id="PTHR40254">
    <property type="entry name" value="BLR0577 PROTEIN"/>
    <property type="match status" value="1"/>
</dbReference>
<evidence type="ECO:0000256" key="1">
    <source>
        <dbReference type="SAM" id="MobiDB-lite"/>
    </source>
</evidence>
<dbReference type="EMBL" id="MK932017">
    <property type="protein sequence ID" value="QCT05754.1"/>
    <property type="molecule type" value="Genomic_DNA"/>
</dbReference>
<name>A0A4P8XTR1_KITAU</name>
<feature type="region of interest" description="Disordered" evidence="1">
    <location>
        <begin position="98"/>
        <end position="133"/>
    </location>
</feature>
<organism evidence="3">
    <name type="scientific">Kitasatospora aureofaciens</name>
    <name type="common">Streptomyces aureofaciens</name>
    <dbReference type="NCBI Taxonomy" id="1894"/>
    <lineage>
        <taxon>Bacteria</taxon>
        <taxon>Bacillati</taxon>
        <taxon>Actinomycetota</taxon>
        <taxon>Actinomycetes</taxon>
        <taxon>Kitasatosporales</taxon>
        <taxon>Streptomycetaceae</taxon>
        <taxon>Kitasatospora</taxon>
    </lineage>
</organism>